<dbReference type="PANTHER" id="PTHR14136:SF17">
    <property type="entry name" value="BTB_POZ DOMAIN-CONTAINING PROTEIN KCTD9"/>
    <property type="match status" value="1"/>
</dbReference>
<dbReference type="Pfam" id="PF00805">
    <property type="entry name" value="Pentapeptide"/>
    <property type="match status" value="1"/>
</dbReference>
<organism evidence="3">
    <name type="scientific">Herbiconiux sp. A18JL235</name>
    <dbReference type="NCBI Taxonomy" id="3152363"/>
    <lineage>
        <taxon>Bacteria</taxon>
        <taxon>Bacillati</taxon>
        <taxon>Actinomycetota</taxon>
        <taxon>Actinomycetes</taxon>
        <taxon>Micrococcales</taxon>
        <taxon>Microbacteriaceae</taxon>
        <taxon>Herbiconiux</taxon>
    </lineage>
</organism>
<feature type="transmembrane region" description="Helical" evidence="2">
    <location>
        <begin position="234"/>
        <end position="257"/>
    </location>
</feature>
<evidence type="ECO:0000256" key="1">
    <source>
        <dbReference type="SAM" id="MobiDB-lite"/>
    </source>
</evidence>
<dbReference type="InterPro" id="IPR051082">
    <property type="entry name" value="Pentapeptide-BTB/POZ_domain"/>
</dbReference>
<protein>
    <submittedName>
        <fullName evidence="3">Pentapeptide repeat-containing protein</fullName>
    </submittedName>
</protein>
<dbReference type="RefSeq" id="WP_368499340.1">
    <property type="nucleotide sequence ID" value="NZ_CP162511.1"/>
</dbReference>
<feature type="region of interest" description="Disordered" evidence="1">
    <location>
        <begin position="261"/>
        <end position="285"/>
    </location>
</feature>
<sequence>MPVEPVARIRSLLLTGLVAGFGATMALAGAGAAVPARAAEAAPAAVVADPLFDDGACVVLPTTDGGGGGAQCAGVDLSGTRFGEADFRGANLTGASFVDGDVQGAVFTGADLTGADFTGARIVGADFTGSSILPATLQAEADASGTATVAIEPVTPAGLTLDGCTIVGTPVESGQAFPVGTSNMVCTISSSFTGTATALVAIEVAPPATPVTSEPLFTDPPSTPAAGDDDELNVAMVIGFIGGGLLLVLGIAAFVFANRGSGGGGSGRRSRGRESGSSPRGRRAA</sequence>
<name>A0AB39BLC7_9MICO</name>
<proteinExistence type="predicted"/>
<dbReference type="AlphaFoldDB" id="A0AB39BLC7"/>
<evidence type="ECO:0000313" key="3">
    <source>
        <dbReference type="EMBL" id="XDI06963.1"/>
    </source>
</evidence>
<accession>A0AB39BLC7</accession>
<keyword evidence="2" id="KW-0812">Transmembrane</keyword>
<dbReference type="Gene3D" id="2.160.20.80">
    <property type="entry name" value="E3 ubiquitin-protein ligase SopA"/>
    <property type="match status" value="1"/>
</dbReference>
<keyword evidence="2" id="KW-0472">Membrane</keyword>
<dbReference type="EMBL" id="CP162511">
    <property type="protein sequence ID" value="XDI06963.1"/>
    <property type="molecule type" value="Genomic_DNA"/>
</dbReference>
<dbReference type="InterPro" id="IPR001646">
    <property type="entry name" value="5peptide_repeat"/>
</dbReference>
<reference evidence="3" key="1">
    <citation type="submission" date="2024-05" db="EMBL/GenBank/DDBJ databases">
        <title>Herbiconiux sp. A18JL235.</title>
        <authorList>
            <person name="Zhang G."/>
        </authorList>
    </citation>
    <scope>NUCLEOTIDE SEQUENCE</scope>
    <source>
        <strain evidence="3">A18JL235</strain>
    </source>
</reference>
<evidence type="ECO:0000256" key="2">
    <source>
        <dbReference type="SAM" id="Phobius"/>
    </source>
</evidence>
<keyword evidence="2" id="KW-1133">Transmembrane helix</keyword>
<gene>
    <name evidence="3" type="ORF">ABFY20_07630</name>
</gene>
<dbReference type="SUPFAM" id="SSF141571">
    <property type="entry name" value="Pentapeptide repeat-like"/>
    <property type="match status" value="1"/>
</dbReference>
<dbReference type="PANTHER" id="PTHR14136">
    <property type="entry name" value="BTB_POZ DOMAIN-CONTAINING PROTEIN KCTD9"/>
    <property type="match status" value="1"/>
</dbReference>